<gene>
    <name evidence="6" type="primary">ccmK</name>
    <name evidence="8" type="ORF">CWATWH0005_618</name>
</gene>
<evidence type="ECO:0000313" key="9">
    <source>
        <dbReference type="Proteomes" id="UP000017981"/>
    </source>
</evidence>
<dbReference type="InterPro" id="IPR020808">
    <property type="entry name" value="Bact_microcomp_CS"/>
</dbReference>
<dbReference type="PANTHER" id="PTHR33941:SF13">
    <property type="entry name" value="CARBOXYSOME SHELL PROTEIN CCMK4"/>
    <property type="match status" value="1"/>
</dbReference>
<dbReference type="CDD" id="cd07057">
    <property type="entry name" value="BMC_CcmK"/>
    <property type="match status" value="1"/>
</dbReference>
<evidence type="ECO:0000313" key="8">
    <source>
        <dbReference type="EMBL" id="CCQ55536.1"/>
    </source>
</evidence>
<dbReference type="PROSITE" id="PS01139">
    <property type="entry name" value="BMC_1"/>
    <property type="match status" value="1"/>
</dbReference>
<dbReference type="InterPro" id="IPR000249">
    <property type="entry name" value="BMC_dom"/>
</dbReference>
<dbReference type="InterPro" id="IPR046380">
    <property type="entry name" value="CcmK"/>
</dbReference>
<reference evidence="8 9" key="2">
    <citation type="submission" date="2013-09" db="EMBL/GenBank/DDBJ databases">
        <title>Whole genome comparison of six Crocosphaera watsonii strains with differing phenotypes.</title>
        <authorList>
            <person name="Bench S.R."/>
            <person name="Heller P."/>
            <person name="Frank I."/>
            <person name="Arciniega M."/>
            <person name="Shilova I.N."/>
            <person name="Zehr J.P."/>
        </authorList>
    </citation>
    <scope>NUCLEOTIDE SEQUENCE [LARGE SCALE GENOMIC DNA]</scope>
    <source>
        <strain evidence="8 9">WH 0005</strain>
    </source>
</reference>
<dbReference type="PANTHER" id="PTHR33941">
    <property type="entry name" value="PROPANEDIOL UTILIZATION PROTEIN PDUA"/>
    <property type="match status" value="1"/>
</dbReference>
<sequence>MVSKKNHAFPIITLMPQAVGVIQTVGFPAVLAAADAMVKGGRVTIVYFDKAERGEFLVAIRGPVSEVKNSMEAGKEAAEKSYNGKVASHYIVPNPPENLLSVLPLDFTEAVEQFRVS</sequence>
<dbReference type="GO" id="GO:0015977">
    <property type="term" value="P:carbon fixation"/>
    <property type="evidence" value="ECO:0007669"/>
    <property type="project" value="UniProtKB-UniRule"/>
</dbReference>
<evidence type="ECO:0000256" key="2">
    <source>
        <dbReference type="ARBA" id="ARBA00023300"/>
    </source>
</evidence>
<dbReference type="Gene3D" id="3.30.70.1710">
    <property type="match status" value="1"/>
</dbReference>
<dbReference type="Proteomes" id="UP000017981">
    <property type="component" value="Unassembled WGS sequence"/>
</dbReference>
<keyword evidence="4 6" id="KW-1282">Carboxysome</keyword>
<keyword evidence="2 6" id="KW-0120">Carbon dioxide fixation</keyword>
<evidence type="ECO:0000256" key="3">
    <source>
        <dbReference type="ARBA" id="ARBA00023587"/>
    </source>
</evidence>
<evidence type="ECO:0000256" key="1">
    <source>
        <dbReference type="ARBA" id="ARBA00022531"/>
    </source>
</evidence>
<keyword evidence="1 6" id="KW-0602">Photosynthesis</keyword>
<reference evidence="8 9" key="1">
    <citation type="submission" date="2013-01" db="EMBL/GenBank/DDBJ databases">
        <authorList>
            <person name="Bench S."/>
        </authorList>
    </citation>
    <scope>NUCLEOTIDE SEQUENCE [LARGE SCALE GENOMIC DNA]</scope>
    <source>
        <strain evidence="8 9">WH 0005</strain>
    </source>
</reference>
<dbReference type="Pfam" id="PF00936">
    <property type="entry name" value="BMC"/>
    <property type="match status" value="1"/>
</dbReference>
<comment type="subunit">
    <text evidence="6">Homohexamer. Interacts with CcmN and CcmO in the carboxysome.</text>
</comment>
<accession>T2IPN6</accession>
<comment type="similarity">
    <text evidence="6">Belongs to the bacterial microcompartments protein family. CcmK subfamily.</text>
</comment>
<dbReference type="InterPro" id="IPR044872">
    <property type="entry name" value="CcmK/CsoS1_BMC"/>
</dbReference>
<dbReference type="InterPro" id="IPR037233">
    <property type="entry name" value="CcmK-like_sf"/>
</dbReference>
<dbReference type="GO" id="GO:0031470">
    <property type="term" value="C:carboxysome"/>
    <property type="evidence" value="ECO:0007669"/>
    <property type="project" value="UniProtKB-SubCell"/>
</dbReference>
<comment type="subcellular location">
    <subcellularLocation>
        <location evidence="3 6">Carboxysome</location>
    </subcellularLocation>
</comment>
<protein>
    <recommendedName>
        <fullName evidence="6">Carboxysome shell protein CcmK</fullName>
    </recommendedName>
    <alternativeName>
        <fullName evidence="6">Carbon dioxide-concentrating mechanism protein CcmK</fullName>
    </alternativeName>
</protein>
<comment type="caution">
    <text evidence="8">The sequence shown here is derived from an EMBL/GenBank/DDBJ whole genome shotgun (WGS) entry which is preliminary data.</text>
</comment>
<keyword evidence="5" id="KW-1283">Bacterial microcompartment</keyword>
<dbReference type="InterPro" id="IPR050575">
    <property type="entry name" value="BMC_shell"/>
</dbReference>
<dbReference type="SUPFAM" id="SSF143414">
    <property type="entry name" value="CcmK-like"/>
    <property type="match status" value="1"/>
</dbReference>
<feature type="domain" description="BMC" evidence="7">
    <location>
        <begin position="18"/>
        <end position="104"/>
    </location>
</feature>
<dbReference type="PROSITE" id="PS51930">
    <property type="entry name" value="BMC_2"/>
    <property type="match status" value="1"/>
</dbReference>
<comment type="function">
    <text evidence="6">One of the shell proteins of the carboxysome, a polyhedral inclusion where RuBisCO (ribulose bisphosphate carboxylase, rbcL-rbcS) is sequestered. Assembles into hexamers which make sheets that form the facets of the polyhedral carboxysome. The hexamer central pore probably regulates metabolite flux.</text>
</comment>
<dbReference type="EMBL" id="CAQL01000423">
    <property type="protein sequence ID" value="CCQ55536.1"/>
    <property type="molecule type" value="Genomic_DNA"/>
</dbReference>
<evidence type="ECO:0000256" key="6">
    <source>
        <dbReference type="HAMAP-Rule" id="MF_00854"/>
    </source>
</evidence>
<dbReference type="GO" id="GO:0043886">
    <property type="term" value="F:structural constituent of carboxysome shell"/>
    <property type="evidence" value="ECO:0007669"/>
    <property type="project" value="UniProtKB-UniRule"/>
</dbReference>
<evidence type="ECO:0000256" key="5">
    <source>
        <dbReference type="ARBA" id="ARBA00024446"/>
    </source>
</evidence>
<dbReference type="AlphaFoldDB" id="T2IPN6"/>
<evidence type="ECO:0000259" key="7">
    <source>
        <dbReference type="PROSITE" id="PS51930"/>
    </source>
</evidence>
<proteinExistence type="inferred from homology"/>
<evidence type="ECO:0000256" key="4">
    <source>
        <dbReference type="ARBA" id="ARBA00023669"/>
    </source>
</evidence>
<dbReference type="SMART" id="SM00877">
    <property type="entry name" value="BMC"/>
    <property type="match status" value="1"/>
</dbReference>
<organism evidence="8 9">
    <name type="scientific">Crocosphaera watsonii WH 0005</name>
    <dbReference type="NCBI Taxonomy" id="423472"/>
    <lineage>
        <taxon>Bacteria</taxon>
        <taxon>Bacillati</taxon>
        <taxon>Cyanobacteriota</taxon>
        <taxon>Cyanophyceae</taxon>
        <taxon>Oscillatoriophycideae</taxon>
        <taxon>Chroococcales</taxon>
        <taxon>Aphanothecaceae</taxon>
        <taxon>Crocosphaera</taxon>
    </lineage>
</organism>
<name>T2IPN6_CROWT</name>
<dbReference type="GO" id="GO:0015979">
    <property type="term" value="P:photosynthesis"/>
    <property type="evidence" value="ECO:0007669"/>
    <property type="project" value="UniProtKB-KW"/>
</dbReference>
<comment type="domain">
    <text evidence="6">The tight homohexamer forms a small pore which is positively charged.</text>
</comment>
<dbReference type="HAMAP" id="MF_00854">
    <property type="entry name" value="CcmK"/>
    <property type="match status" value="1"/>
</dbReference>